<keyword evidence="2" id="KW-1185">Reference proteome</keyword>
<evidence type="ECO:0000313" key="2">
    <source>
        <dbReference type="Proteomes" id="UP000805649"/>
    </source>
</evidence>
<proteinExistence type="predicted"/>
<protein>
    <submittedName>
        <fullName evidence="1">Subtilisin</fullName>
    </submittedName>
</protein>
<sequence>MSDEFTDSFGAGADVIGSFDFAKEVLSHVSQIAVDLGARKKLCFAGCLAAELLIARKALDSTDIAHLPKLQRRVPKLLKDLDRVCAWPDPPEPYNATFRSLIGSKGKGIDERVRQGILNFAKSSPYVVEQYLKKLERFSQQVVLLDDVGMNSGNVNQRAKDITEEYPAHVNADLYAVLKSHSLCTCIARHGRGHPRHQARLRLRNDILKVDGQVAFDMLFSTSPTAWDHWQDLQLHVSMRKKAAKAVKFGDDSDSFKTSGGCIKRGAKKTRLVRPDEFCRLVKTRLGSRICCRVQDSELHQLYDGLPVIDHIDSGPSVSLRRVLEIGRLSNRMKLVLAYIVARSFWQYYDSPWMDSPWSSESIHFLPELLVEGENDIQPNVAIYASKPYFAVQFEQSAGESVEYCNNFGVIFRYPRLLALCIILLEIGRGQSLSTEDLGSVEANLNATWTLAKRLTSKNRTWGDFDYPHYRQAILSCLHYKSSEQEGATVEADVFVRKAAIHNAVVRPLEKLLNELGFAGDLNIMDPIDASNGPNHVADIPAVPAMPMHNRDADQASRWLDDLSVINQYFQKRQTLTPVQSPRVAILDTGFDEEGVFFTAPGRRQKIKGWKDYVANSEVPTDENGHGSHCTAIIMKIAPQATIYVARIAKNRGSLRNSTHAIAEAIDWAANEVKADIVSMSFGFQDEVPIITHAITKAMLERQGNIIFFAAASNSGGNRREMFPANLDHVISIRETNTRGAFSDTNPPVDPDGPAVLGTLGREVPSAWLSSVEGEIAKSGSSVATAVATGIAAMIMMILLGLHKYEGLPIWPISLFTINGHFNLASDVCQRLNTCYLRLNAVFFLVVLIILLIVM</sequence>
<comment type="caution">
    <text evidence="1">The sequence shown here is derived from an EMBL/GenBank/DDBJ whole genome shotgun (WGS) entry which is preliminary data.</text>
</comment>
<accession>A0ACC3ZGH2</accession>
<evidence type="ECO:0000313" key="1">
    <source>
        <dbReference type="EMBL" id="KAL0943204.1"/>
    </source>
</evidence>
<dbReference type="Proteomes" id="UP000805649">
    <property type="component" value="Unassembled WGS sequence"/>
</dbReference>
<name>A0ACC3ZGH2_COLTU</name>
<reference evidence="1 2" key="1">
    <citation type="journal article" date="2020" name="Phytopathology">
        <title>Genome Sequence Resources of Colletotrichum truncatum, C. plurivorum, C. musicola, and C. sojae: Four Species Pathogenic to Soybean (Glycine max).</title>
        <authorList>
            <person name="Rogerio F."/>
            <person name="Boufleur T.R."/>
            <person name="Ciampi-Guillardi M."/>
            <person name="Sukno S.A."/>
            <person name="Thon M.R."/>
            <person name="Massola Junior N.S."/>
            <person name="Baroncelli R."/>
        </authorList>
    </citation>
    <scope>NUCLEOTIDE SEQUENCE [LARGE SCALE GENOMIC DNA]</scope>
    <source>
        <strain evidence="1 2">CMES1059</strain>
    </source>
</reference>
<gene>
    <name evidence="1" type="ORF">CTRU02_201090</name>
</gene>
<dbReference type="EMBL" id="VUJX02000001">
    <property type="protein sequence ID" value="KAL0943204.1"/>
    <property type="molecule type" value="Genomic_DNA"/>
</dbReference>
<organism evidence="1 2">
    <name type="scientific">Colletotrichum truncatum</name>
    <name type="common">Anthracnose fungus</name>
    <name type="synonym">Colletotrichum capsici</name>
    <dbReference type="NCBI Taxonomy" id="5467"/>
    <lineage>
        <taxon>Eukaryota</taxon>
        <taxon>Fungi</taxon>
        <taxon>Dikarya</taxon>
        <taxon>Ascomycota</taxon>
        <taxon>Pezizomycotina</taxon>
        <taxon>Sordariomycetes</taxon>
        <taxon>Hypocreomycetidae</taxon>
        <taxon>Glomerellales</taxon>
        <taxon>Glomerellaceae</taxon>
        <taxon>Colletotrichum</taxon>
        <taxon>Colletotrichum truncatum species complex</taxon>
    </lineage>
</organism>